<gene>
    <name evidence="2" type="ORF">A2592_01195</name>
</gene>
<evidence type="ECO:0000256" key="1">
    <source>
        <dbReference type="SAM" id="Phobius"/>
    </source>
</evidence>
<comment type="caution">
    <text evidence="2">The sequence shown here is derived from an EMBL/GenBank/DDBJ whole genome shotgun (WGS) entry which is preliminary data.</text>
</comment>
<name>A0A1F6FRA7_9BACT</name>
<feature type="transmembrane region" description="Helical" evidence="1">
    <location>
        <begin position="15"/>
        <end position="36"/>
    </location>
</feature>
<sequence length="106" mass="11759">MNKRVVKISNNNNHIYFSLLGLTLITLLFLYVYFLSASVVHVVLRKQAITNTANIESQIAQLEASYISAQHSISNKIASSEGFSENSKKIFVSRAVPTFAMSASNF</sequence>
<organism evidence="2 3">
    <name type="scientific">Candidatus Kaiserbacteria bacterium RIFOXYD1_FULL_42_15</name>
    <dbReference type="NCBI Taxonomy" id="1798532"/>
    <lineage>
        <taxon>Bacteria</taxon>
        <taxon>Candidatus Kaiseribacteriota</taxon>
    </lineage>
</organism>
<dbReference type="AlphaFoldDB" id="A0A1F6FRA7"/>
<reference evidence="2 3" key="1">
    <citation type="journal article" date="2016" name="Nat. Commun.">
        <title>Thousands of microbial genomes shed light on interconnected biogeochemical processes in an aquifer system.</title>
        <authorList>
            <person name="Anantharaman K."/>
            <person name="Brown C.T."/>
            <person name="Hug L.A."/>
            <person name="Sharon I."/>
            <person name="Castelle C.J."/>
            <person name="Probst A.J."/>
            <person name="Thomas B.C."/>
            <person name="Singh A."/>
            <person name="Wilkins M.J."/>
            <person name="Karaoz U."/>
            <person name="Brodie E.L."/>
            <person name="Williams K.H."/>
            <person name="Hubbard S.S."/>
            <person name="Banfield J.F."/>
        </authorList>
    </citation>
    <scope>NUCLEOTIDE SEQUENCE [LARGE SCALE GENOMIC DNA]</scope>
</reference>
<protein>
    <submittedName>
        <fullName evidence="2">Uncharacterized protein</fullName>
    </submittedName>
</protein>
<dbReference type="Proteomes" id="UP000179230">
    <property type="component" value="Unassembled WGS sequence"/>
</dbReference>
<proteinExistence type="predicted"/>
<dbReference type="EMBL" id="MFMT01000021">
    <property type="protein sequence ID" value="OGG88412.1"/>
    <property type="molecule type" value="Genomic_DNA"/>
</dbReference>
<keyword evidence="1" id="KW-0472">Membrane</keyword>
<keyword evidence="1" id="KW-1133">Transmembrane helix</keyword>
<accession>A0A1F6FRA7</accession>
<keyword evidence="1" id="KW-0812">Transmembrane</keyword>
<evidence type="ECO:0000313" key="2">
    <source>
        <dbReference type="EMBL" id="OGG88412.1"/>
    </source>
</evidence>
<evidence type="ECO:0000313" key="3">
    <source>
        <dbReference type="Proteomes" id="UP000179230"/>
    </source>
</evidence>